<keyword evidence="4 6" id="KW-1133">Transmembrane helix</keyword>
<evidence type="ECO:0000256" key="5">
    <source>
        <dbReference type="ARBA" id="ARBA00023136"/>
    </source>
</evidence>
<feature type="transmembrane region" description="Helical" evidence="6">
    <location>
        <begin position="6"/>
        <end position="25"/>
    </location>
</feature>
<dbReference type="AlphaFoldDB" id="A0A9D2M0C0"/>
<feature type="transmembrane region" description="Helical" evidence="6">
    <location>
        <begin position="194"/>
        <end position="215"/>
    </location>
</feature>
<feature type="transmembrane region" description="Helical" evidence="6">
    <location>
        <begin position="165"/>
        <end position="182"/>
    </location>
</feature>
<evidence type="ECO:0000256" key="2">
    <source>
        <dbReference type="ARBA" id="ARBA00007375"/>
    </source>
</evidence>
<dbReference type="InterPro" id="IPR012506">
    <property type="entry name" value="TMEM86B-like"/>
</dbReference>
<reference evidence="7" key="1">
    <citation type="journal article" date="2021" name="PeerJ">
        <title>Extensive microbial diversity within the chicken gut microbiome revealed by metagenomics and culture.</title>
        <authorList>
            <person name="Gilroy R."/>
            <person name="Ravi A."/>
            <person name="Getino M."/>
            <person name="Pursley I."/>
            <person name="Horton D.L."/>
            <person name="Alikhan N.F."/>
            <person name="Baker D."/>
            <person name="Gharbi K."/>
            <person name="Hall N."/>
            <person name="Watson M."/>
            <person name="Adriaenssens E.M."/>
            <person name="Foster-Nyarko E."/>
            <person name="Jarju S."/>
            <person name="Secka A."/>
            <person name="Antonio M."/>
            <person name="Oren A."/>
            <person name="Chaudhuri R.R."/>
            <person name="La Ragione R."/>
            <person name="Hildebrand F."/>
            <person name="Pallen M.J."/>
        </authorList>
    </citation>
    <scope>NUCLEOTIDE SEQUENCE</scope>
    <source>
        <strain evidence="7">ChiBcolR8-3208</strain>
    </source>
</reference>
<comment type="subcellular location">
    <subcellularLocation>
        <location evidence="1">Membrane</location>
        <topology evidence="1">Multi-pass membrane protein</topology>
    </subcellularLocation>
</comment>
<organism evidence="7 8">
    <name type="scientific">Candidatus Acutalibacter ornithocaccae</name>
    <dbReference type="NCBI Taxonomy" id="2838416"/>
    <lineage>
        <taxon>Bacteria</taxon>
        <taxon>Bacillati</taxon>
        <taxon>Bacillota</taxon>
        <taxon>Clostridia</taxon>
        <taxon>Eubacteriales</taxon>
        <taxon>Acutalibacteraceae</taxon>
        <taxon>Acutalibacter</taxon>
    </lineage>
</organism>
<evidence type="ECO:0000256" key="6">
    <source>
        <dbReference type="SAM" id="Phobius"/>
    </source>
</evidence>
<feature type="transmembrane region" description="Helical" evidence="6">
    <location>
        <begin position="109"/>
        <end position="126"/>
    </location>
</feature>
<reference evidence="7" key="2">
    <citation type="submission" date="2021-04" db="EMBL/GenBank/DDBJ databases">
        <authorList>
            <person name="Gilroy R."/>
        </authorList>
    </citation>
    <scope>NUCLEOTIDE SEQUENCE</scope>
    <source>
        <strain evidence="7">ChiBcolR8-3208</strain>
    </source>
</reference>
<dbReference type="GO" id="GO:0016020">
    <property type="term" value="C:membrane"/>
    <property type="evidence" value="ECO:0007669"/>
    <property type="project" value="UniProtKB-SubCell"/>
</dbReference>
<accession>A0A9D2M0C0</accession>
<dbReference type="Pfam" id="PF07947">
    <property type="entry name" value="YhhN"/>
    <property type="match status" value="1"/>
</dbReference>
<evidence type="ECO:0000256" key="3">
    <source>
        <dbReference type="ARBA" id="ARBA00022692"/>
    </source>
</evidence>
<keyword evidence="3 6" id="KW-0812">Transmembrane</keyword>
<feature type="transmembrane region" description="Helical" evidence="6">
    <location>
        <begin position="86"/>
        <end position="103"/>
    </location>
</feature>
<name>A0A9D2M0C0_9FIRM</name>
<comment type="similarity">
    <text evidence="2">Belongs to the TMEM86 family.</text>
</comment>
<evidence type="ECO:0000313" key="8">
    <source>
        <dbReference type="Proteomes" id="UP000824214"/>
    </source>
</evidence>
<feature type="transmembrane region" description="Helical" evidence="6">
    <location>
        <begin position="37"/>
        <end position="56"/>
    </location>
</feature>
<protein>
    <submittedName>
        <fullName evidence="7">Lysoplasmalogenase</fullName>
    </submittedName>
</protein>
<keyword evidence="5 6" id="KW-0472">Membrane</keyword>
<proteinExistence type="inferred from homology"/>
<dbReference type="GO" id="GO:0016787">
    <property type="term" value="F:hydrolase activity"/>
    <property type="evidence" value="ECO:0007669"/>
    <property type="project" value="TreeGrafter"/>
</dbReference>
<evidence type="ECO:0000256" key="4">
    <source>
        <dbReference type="ARBA" id="ARBA00022989"/>
    </source>
</evidence>
<evidence type="ECO:0000256" key="1">
    <source>
        <dbReference type="ARBA" id="ARBA00004141"/>
    </source>
</evidence>
<sequence>MKLFLIYSCIAIPVWVAQFALYFFLRSAGRMKESLVAKCAGSFLAVGSAALAMAAFPQGPGTPWAFWFFVLCTIADALLEISFVPGMLVFGAGHVCLIAWLWGLATPSWWSLALWVAVYILTALLFRKELPTLGKLTAPFLVYPALLGGSLALGLPLVFLLGWEWWPVALGTLLFYISDMLVAKNQLAHWDDTWQKPIMALYWAALYLISMGLWVV</sequence>
<gene>
    <name evidence="7" type="ORF">H9942_10700</name>
</gene>
<dbReference type="PANTHER" id="PTHR31885:SF6">
    <property type="entry name" value="GH04784P"/>
    <property type="match status" value="1"/>
</dbReference>
<dbReference type="Proteomes" id="UP000824214">
    <property type="component" value="Unassembled WGS sequence"/>
</dbReference>
<dbReference type="PANTHER" id="PTHR31885">
    <property type="entry name" value="GH04784P"/>
    <property type="match status" value="1"/>
</dbReference>
<comment type="caution">
    <text evidence="7">The sequence shown here is derived from an EMBL/GenBank/DDBJ whole genome shotgun (WGS) entry which is preliminary data.</text>
</comment>
<dbReference type="EMBL" id="DWXZ01000224">
    <property type="protein sequence ID" value="HJB38514.1"/>
    <property type="molecule type" value="Genomic_DNA"/>
</dbReference>
<evidence type="ECO:0000313" key="7">
    <source>
        <dbReference type="EMBL" id="HJB38514.1"/>
    </source>
</evidence>
<feature type="transmembrane region" description="Helical" evidence="6">
    <location>
        <begin position="138"/>
        <end position="159"/>
    </location>
</feature>